<dbReference type="GO" id="GO:0005634">
    <property type="term" value="C:nucleus"/>
    <property type="evidence" value="ECO:0007669"/>
    <property type="project" value="UniProtKB-SubCell"/>
</dbReference>
<reference evidence="11" key="3">
    <citation type="submission" date="2025-08" db="UniProtKB">
        <authorList>
            <consortium name="RefSeq"/>
        </authorList>
    </citation>
    <scope>IDENTIFICATION</scope>
    <source>
        <strain evidence="11">NI907</strain>
    </source>
</reference>
<evidence type="ECO:0000313" key="10">
    <source>
        <dbReference type="Proteomes" id="UP000515153"/>
    </source>
</evidence>
<keyword evidence="2" id="KW-0479">Metal-binding</keyword>
<protein>
    <recommendedName>
        <fullName evidence="9">DEUBAD domain-containing protein</fullName>
    </recommendedName>
</protein>
<keyword evidence="5" id="KW-0805">Transcription regulation</keyword>
<evidence type="ECO:0000256" key="3">
    <source>
        <dbReference type="ARBA" id="ARBA00022771"/>
    </source>
</evidence>
<evidence type="ECO:0000256" key="5">
    <source>
        <dbReference type="ARBA" id="ARBA00023015"/>
    </source>
</evidence>
<evidence type="ECO:0000256" key="2">
    <source>
        <dbReference type="ARBA" id="ARBA00022723"/>
    </source>
</evidence>
<keyword evidence="3" id="KW-0863">Zinc-finger</keyword>
<evidence type="ECO:0000256" key="7">
    <source>
        <dbReference type="ARBA" id="ARBA00023242"/>
    </source>
</evidence>
<dbReference type="GeneID" id="41961793"/>
<feature type="region of interest" description="Disordered" evidence="8">
    <location>
        <begin position="304"/>
        <end position="382"/>
    </location>
</feature>
<dbReference type="Pfam" id="PF13919">
    <property type="entry name" value="ASXH"/>
    <property type="match status" value="1"/>
</dbReference>
<evidence type="ECO:0000256" key="4">
    <source>
        <dbReference type="ARBA" id="ARBA00022833"/>
    </source>
</evidence>
<gene>
    <name evidence="11" type="ORF">PgNI_06865</name>
</gene>
<evidence type="ECO:0000259" key="9">
    <source>
        <dbReference type="PROSITE" id="PS51916"/>
    </source>
</evidence>
<dbReference type="KEGG" id="pgri:PgNI_06865"/>
<feature type="compositionally biased region" description="Basic and acidic residues" evidence="8">
    <location>
        <begin position="305"/>
        <end position="320"/>
    </location>
</feature>
<keyword evidence="7" id="KW-0539">Nucleus</keyword>
<feature type="compositionally biased region" description="Basic and acidic residues" evidence="8">
    <location>
        <begin position="333"/>
        <end position="347"/>
    </location>
</feature>
<feature type="compositionally biased region" description="Low complexity" evidence="8">
    <location>
        <begin position="141"/>
        <end position="152"/>
    </location>
</feature>
<dbReference type="RefSeq" id="XP_030980874.1">
    <property type="nucleotide sequence ID" value="XM_031126884.1"/>
</dbReference>
<evidence type="ECO:0000256" key="1">
    <source>
        <dbReference type="ARBA" id="ARBA00004123"/>
    </source>
</evidence>
<organism evidence="10 11">
    <name type="scientific">Pyricularia grisea</name>
    <name type="common">Crabgrass-specific blast fungus</name>
    <name type="synonym">Magnaporthe grisea</name>
    <dbReference type="NCBI Taxonomy" id="148305"/>
    <lineage>
        <taxon>Eukaryota</taxon>
        <taxon>Fungi</taxon>
        <taxon>Dikarya</taxon>
        <taxon>Ascomycota</taxon>
        <taxon>Pezizomycotina</taxon>
        <taxon>Sordariomycetes</taxon>
        <taxon>Sordariomycetidae</taxon>
        <taxon>Magnaporthales</taxon>
        <taxon>Pyriculariaceae</taxon>
        <taxon>Pyricularia</taxon>
    </lineage>
</organism>
<feature type="compositionally biased region" description="Low complexity" evidence="8">
    <location>
        <begin position="1"/>
        <end position="16"/>
    </location>
</feature>
<keyword evidence="6" id="KW-0804">Transcription</keyword>
<proteinExistence type="predicted"/>
<evidence type="ECO:0000313" key="11">
    <source>
        <dbReference type="RefSeq" id="XP_030980874.1"/>
    </source>
</evidence>
<feature type="compositionally biased region" description="Polar residues" evidence="8">
    <location>
        <begin position="373"/>
        <end position="382"/>
    </location>
</feature>
<dbReference type="OrthoDB" id="2289918at2759"/>
<feature type="domain" description="DEUBAD" evidence="9">
    <location>
        <begin position="176"/>
        <end position="291"/>
    </location>
</feature>
<name>A0A6P8B1F3_PYRGI</name>
<dbReference type="AlphaFoldDB" id="A0A6P8B1F3"/>
<accession>A0A6P8B1F3</accession>
<feature type="region of interest" description="Disordered" evidence="8">
    <location>
        <begin position="1"/>
        <end position="171"/>
    </location>
</feature>
<comment type="subcellular location">
    <subcellularLocation>
        <location evidence="1">Nucleus</location>
    </subcellularLocation>
</comment>
<dbReference type="InterPro" id="IPR028020">
    <property type="entry name" value="ASX_DEUBAD_dom"/>
</dbReference>
<keyword evidence="4" id="KW-0862">Zinc</keyword>
<evidence type="ECO:0000256" key="6">
    <source>
        <dbReference type="ARBA" id="ARBA00023163"/>
    </source>
</evidence>
<feature type="compositionally biased region" description="Basic and acidic residues" evidence="8">
    <location>
        <begin position="356"/>
        <end position="372"/>
    </location>
</feature>
<dbReference type="InterPro" id="IPR044867">
    <property type="entry name" value="DEUBAD_dom"/>
</dbReference>
<feature type="compositionally biased region" description="Basic and acidic residues" evidence="8">
    <location>
        <begin position="52"/>
        <end position="62"/>
    </location>
</feature>
<dbReference type="PROSITE" id="PS51916">
    <property type="entry name" value="DEUBAD"/>
    <property type="match status" value="1"/>
</dbReference>
<reference evidence="11" key="2">
    <citation type="submission" date="2019-10" db="EMBL/GenBank/DDBJ databases">
        <authorList>
            <consortium name="NCBI Genome Project"/>
        </authorList>
    </citation>
    <scope>NUCLEOTIDE SEQUENCE</scope>
    <source>
        <strain evidence="11">NI907</strain>
    </source>
</reference>
<dbReference type="GO" id="GO:0008270">
    <property type="term" value="F:zinc ion binding"/>
    <property type="evidence" value="ECO:0007669"/>
    <property type="project" value="UniProtKB-KW"/>
</dbReference>
<reference evidence="11" key="1">
    <citation type="journal article" date="2019" name="Mol. Biol. Evol.">
        <title>Blast fungal genomes show frequent chromosomal changes, gene gains and losses, and effector gene turnover.</title>
        <authorList>
            <person name="Gomez Luciano L.B."/>
            <person name="Jason Tsai I."/>
            <person name="Chuma I."/>
            <person name="Tosa Y."/>
            <person name="Chen Y.H."/>
            <person name="Li J.Y."/>
            <person name="Li M.Y."/>
            <person name="Jade Lu M.Y."/>
            <person name="Nakayashiki H."/>
            <person name="Li W.H."/>
        </authorList>
    </citation>
    <scope>NUCLEOTIDE SEQUENCE</scope>
    <source>
        <strain evidence="11">NI907</strain>
    </source>
</reference>
<keyword evidence="10" id="KW-1185">Reference proteome</keyword>
<sequence>MAVASSSSSELSSPLASDDEIYGFESQNRPRTKKMPSPQPREEDVIVVASRIESEEPQDHDTITVANTRISPAVSVKAATPPPLEVTAVNGKESPLPAQVTSDIQPAEIEASVSSIDVAETPSSSCASSRPKRKRESKVQPSAEATAPSPAAKKGLTPAAKRRKKQWEPPFVYTSPNSPLVKKNIDLRAMLCNPLAWDGLSPAQQQSLIPLFPPGFVLDEGTPQARPNTQAMLNSDDFRHDCAQYLTNIRLGRHEPEWILQAQEAHLKRKNGDFDDFLRKKFRDDWGAEPPEGYPEPERVVALQAREKDEEEEHKTEKMTGKTGEIENGVGEDSGRNSEAEVADKPLRLPPQETRQQQEEKKNLDQKLEQPHCRSTTEVVGT</sequence>
<dbReference type="Proteomes" id="UP000515153">
    <property type="component" value="Unplaced"/>
</dbReference>
<evidence type="ECO:0000256" key="8">
    <source>
        <dbReference type="SAM" id="MobiDB-lite"/>
    </source>
</evidence>